<evidence type="ECO:0000256" key="14">
    <source>
        <dbReference type="ARBA" id="ARBA00023034"/>
    </source>
</evidence>
<dbReference type="OrthoDB" id="9769665at2"/>
<keyword evidence="8" id="KW-0645">Protease</keyword>
<dbReference type="GO" id="GO:0046872">
    <property type="term" value="F:metal ion binding"/>
    <property type="evidence" value="ECO:0007669"/>
    <property type="project" value="UniProtKB-KW"/>
</dbReference>
<evidence type="ECO:0000256" key="19">
    <source>
        <dbReference type="ARBA" id="ARBA00025833"/>
    </source>
</evidence>
<feature type="chain" id="PRO_5021290008" description="Carboxypeptidase Q" evidence="21">
    <location>
        <begin position="24"/>
        <end position="466"/>
    </location>
</feature>
<organism evidence="23 24">
    <name type="scientific">Zemynaea arenosa</name>
    <dbReference type="NCBI Taxonomy" id="2561931"/>
    <lineage>
        <taxon>Bacteria</taxon>
        <taxon>Pseudomonadati</taxon>
        <taxon>Pseudomonadota</taxon>
        <taxon>Betaproteobacteria</taxon>
        <taxon>Burkholderiales</taxon>
        <taxon>Oxalobacteraceae</taxon>
        <taxon>Telluria group</taxon>
        <taxon>Zemynaea</taxon>
    </lineage>
</organism>
<evidence type="ECO:0000256" key="5">
    <source>
        <dbReference type="ARBA" id="ARBA00014116"/>
    </source>
</evidence>
<dbReference type="GO" id="GO:0006508">
    <property type="term" value="P:proteolysis"/>
    <property type="evidence" value="ECO:0007669"/>
    <property type="project" value="UniProtKB-KW"/>
</dbReference>
<evidence type="ECO:0000256" key="13">
    <source>
        <dbReference type="ARBA" id="ARBA00022833"/>
    </source>
</evidence>
<dbReference type="GO" id="GO:0004180">
    <property type="term" value="F:carboxypeptidase activity"/>
    <property type="evidence" value="ECO:0007669"/>
    <property type="project" value="UniProtKB-KW"/>
</dbReference>
<evidence type="ECO:0000256" key="8">
    <source>
        <dbReference type="ARBA" id="ARBA00022670"/>
    </source>
</evidence>
<reference evidence="23 24" key="1">
    <citation type="submission" date="2019-03" db="EMBL/GenBank/DDBJ databases">
        <title>Draft Genome Sequence of Massilia arenosa sp. nov., a Novel Massilia Species Isolated from a Sandy-loam Maize Soil.</title>
        <authorList>
            <person name="Raths R."/>
            <person name="Peta V."/>
            <person name="Bucking H."/>
        </authorList>
    </citation>
    <scope>NUCLEOTIDE SEQUENCE [LARGE SCALE GENOMIC DNA]</scope>
    <source>
        <strain evidence="23 24">MC02</strain>
    </source>
</reference>
<protein>
    <recommendedName>
        <fullName evidence="5">Carboxypeptidase Q</fullName>
    </recommendedName>
    <alternativeName>
        <fullName evidence="20">Plasma glutamate carboxypeptidase</fullName>
    </alternativeName>
</protein>
<keyword evidence="10 21" id="KW-0732">Signal</keyword>
<dbReference type="EMBL" id="SPVF01000273">
    <property type="protein sequence ID" value="TFW10728.1"/>
    <property type="molecule type" value="Genomic_DNA"/>
</dbReference>
<dbReference type="RefSeq" id="WP_135209522.1">
    <property type="nucleotide sequence ID" value="NZ_SPVF01000273.1"/>
</dbReference>
<evidence type="ECO:0000256" key="20">
    <source>
        <dbReference type="ARBA" id="ARBA00033328"/>
    </source>
</evidence>
<dbReference type="SUPFAM" id="SSF53187">
    <property type="entry name" value="Zn-dependent exopeptidases"/>
    <property type="match status" value="1"/>
</dbReference>
<evidence type="ECO:0000259" key="22">
    <source>
        <dbReference type="Pfam" id="PF04389"/>
    </source>
</evidence>
<evidence type="ECO:0000256" key="15">
    <source>
        <dbReference type="ARBA" id="ARBA00023049"/>
    </source>
</evidence>
<proteinExistence type="predicted"/>
<dbReference type="Proteomes" id="UP000298438">
    <property type="component" value="Unassembled WGS sequence"/>
</dbReference>
<keyword evidence="14" id="KW-0333">Golgi apparatus</keyword>
<dbReference type="GO" id="GO:0005764">
    <property type="term" value="C:lysosome"/>
    <property type="evidence" value="ECO:0007669"/>
    <property type="project" value="UniProtKB-SubCell"/>
</dbReference>
<evidence type="ECO:0000256" key="2">
    <source>
        <dbReference type="ARBA" id="ARBA00004371"/>
    </source>
</evidence>
<dbReference type="PANTHER" id="PTHR12053">
    <property type="entry name" value="PROTEASE FAMILY M28 PLASMA GLUTAMATE CARBOXYPEPTIDASE-RELATED"/>
    <property type="match status" value="1"/>
</dbReference>
<feature type="signal peptide" evidence="21">
    <location>
        <begin position="1"/>
        <end position="23"/>
    </location>
</feature>
<evidence type="ECO:0000256" key="21">
    <source>
        <dbReference type="SAM" id="SignalP"/>
    </source>
</evidence>
<evidence type="ECO:0000256" key="6">
    <source>
        <dbReference type="ARBA" id="ARBA00022525"/>
    </source>
</evidence>
<keyword evidence="12" id="KW-0256">Endoplasmic reticulum</keyword>
<evidence type="ECO:0000256" key="1">
    <source>
        <dbReference type="ARBA" id="ARBA00004240"/>
    </source>
</evidence>
<keyword evidence="18" id="KW-0458">Lysosome</keyword>
<keyword evidence="17" id="KW-0325">Glycoprotein</keyword>
<comment type="subunit">
    <text evidence="19">Homodimer. The monomeric form is inactive while the homodimer is active.</text>
</comment>
<evidence type="ECO:0000256" key="12">
    <source>
        <dbReference type="ARBA" id="ARBA00022824"/>
    </source>
</evidence>
<evidence type="ECO:0000256" key="7">
    <source>
        <dbReference type="ARBA" id="ARBA00022645"/>
    </source>
</evidence>
<dbReference type="InterPro" id="IPR039866">
    <property type="entry name" value="CPQ"/>
</dbReference>
<accession>A0A4Y9RTZ4</accession>
<keyword evidence="6" id="KW-0964">Secreted</keyword>
<dbReference type="InterPro" id="IPR007484">
    <property type="entry name" value="Peptidase_M28"/>
</dbReference>
<gene>
    <name evidence="23" type="ORF">E4L96_22830</name>
</gene>
<evidence type="ECO:0000256" key="10">
    <source>
        <dbReference type="ARBA" id="ARBA00022729"/>
    </source>
</evidence>
<keyword evidence="9" id="KW-0479">Metal-binding</keyword>
<evidence type="ECO:0000256" key="11">
    <source>
        <dbReference type="ARBA" id="ARBA00022801"/>
    </source>
</evidence>
<dbReference type="Gene3D" id="3.50.30.30">
    <property type="match status" value="1"/>
</dbReference>
<keyword evidence="7" id="KW-0121">Carboxypeptidase</keyword>
<comment type="caution">
    <text evidence="23">The sequence shown here is derived from an EMBL/GenBank/DDBJ whole genome shotgun (WGS) entry which is preliminary data.</text>
</comment>
<evidence type="ECO:0000256" key="18">
    <source>
        <dbReference type="ARBA" id="ARBA00023228"/>
    </source>
</evidence>
<evidence type="ECO:0000313" key="24">
    <source>
        <dbReference type="Proteomes" id="UP000298438"/>
    </source>
</evidence>
<name>A0A4Y9RTZ4_9BURK</name>
<keyword evidence="13" id="KW-0862">Zinc</keyword>
<keyword evidence="15" id="KW-0482">Metalloprotease</keyword>
<sequence length="466" mass="49048">MMRPALSLALALALALNVQSAAAQSAPSPAAQLAAEIKAHAAVMPLLEELCDDIGPRLTGSAGLHRAQDWAMRKLAGYGATNVHLEAYDLGRPWHRGRASARLLNASGMPLDVVQKAWTEGTRGPVRGEVAVLDAKTLDQMQAALPSLRGKIVLVLAAPRPGPEEQNDLPRFRAALDRAWLDAQPAALLLVAAKAAGLRDMWGGPTARVHRNEAIITREHAAVLQRLIARGQVPKVELAMDGGFGPAPVQAHNVVADLPGTDPTAGMVILGAHLDSWDLGPGATDNGSGVVAVLEAMRALHAVGLKPQRTVRVVLFSGEEQGLLGSKAYAAAHRAELDDVQAVLVQDAGAGRIMGFPDMKVEAWFVALTSALAPAQSLGPLDVTYAVSKGSDHETFFKLGIPAFAPMQDPRDYPTHTQHTQADTIDHVSAADLVQAAQVMAVLAWQLAHGPRLPHVAHVPSGTTGT</sequence>
<keyword evidence="11 23" id="KW-0378">Hydrolase</keyword>
<dbReference type="Gene3D" id="3.40.630.10">
    <property type="entry name" value="Zn peptidases"/>
    <property type="match status" value="1"/>
</dbReference>
<keyword evidence="16" id="KW-0865">Zymogen</keyword>
<dbReference type="PANTHER" id="PTHR12053:SF3">
    <property type="entry name" value="CARBOXYPEPTIDASE Q"/>
    <property type="match status" value="1"/>
</dbReference>
<feature type="domain" description="Peptidase M28" evidence="22">
    <location>
        <begin position="253"/>
        <end position="442"/>
    </location>
</feature>
<evidence type="ECO:0000256" key="16">
    <source>
        <dbReference type="ARBA" id="ARBA00023145"/>
    </source>
</evidence>
<dbReference type="AlphaFoldDB" id="A0A4Y9RTZ4"/>
<evidence type="ECO:0000256" key="4">
    <source>
        <dbReference type="ARBA" id="ARBA00004613"/>
    </source>
</evidence>
<evidence type="ECO:0000313" key="23">
    <source>
        <dbReference type="EMBL" id="TFW10728.1"/>
    </source>
</evidence>
<evidence type="ECO:0000256" key="3">
    <source>
        <dbReference type="ARBA" id="ARBA00004555"/>
    </source>
</evidence>
<dbReference type="Pfam" id="PF04389">
    <property type="entry name" value="Peptidase_M28"/>
    <property type="match status" value="1"/>
</dbReference>
<keyword evidence="24" id="KW-1185">Reference proteome</keyword>
<comment type="subcellular location">
    <subcellularLocation>
        <location evidence="1">Endoplasmic reticulum</location>
    </subcellularLocation>
    <subcellularLocation>
        <location evidence="3">Golgi apparatus</location>
    </subcellularLocation>
    <subcellularLocation>
        <location evidence="2">Lysosome</location>
    </subcellularLocation>
    <subcellularLocation>
        <location evidence="4">Secreted</location>
    </subcellularLocation>
</comment>
<evidence type="ECO:0000256" key="9">
    <source>
        <dbReference type="ARBA" id="ARBA00022723"/>
    </source>
</evidence>
<dbReference type="GO" id="GO:0070573">
    <property type="term" value="F:metallodipeptidase activity"/>
    <property type="evidence" value="ECO:0007669"/>
    <property type="project" value="InterPro"/>
</dbReference>
<evidence type="ECO:0000256" key="17">
    <source>
        <dbReference type="ARBA" id="ARBA00023180"/>
    </source>
</evidence>
<dbReference type="GO" id="GO:0005576">
    <property type="term" value="C:extracellular region"/>
    <property type="evidence" value="ECO:0007669"/>
    <property type="project" value="UniProtKB-SubCell"/>
</dbReference>